<reference evidence="2" key="1">
    <citation type="submission" date="2020-11" db="EMBL/GenBank/DDBJ databases">
        <title>Nocardia NEAU-351.nov., a novel actinomycete isolated from the cow dung.</title>
        <authorList>
            <person name="Zhang X."/>
        </authorList>
    </citation>
    <scope>NUCLEOTIDE SEQUENCE</scope>
    <source>
        <strain evidence="2">NEAU-351</strain>
    </source>
</reference>
<evidence type="ECO:0000256" key="1">
    <source>
        <dbReference type="SAM" id="MobiDB-lite"/>
    </source>
</evidence>
<feature type="compositionally biased region" description="Low complexity" evidence="1">
    <location>
        <begin position="42"/>
        <end position="54"/>
    </location>
</feature>
<dbReference type="Proteomes" id="UP000655751">
    <property type="component" value="Unassembled WGS sequence"/>
</dbReference>
<evidence type="ECO:0000313" key="2">
    <source>
        <dbReference type="EMBL" id="MBH0775502.1"/>
    </source>
</evidence>
<keyword evidence="3" id="KW-1185">Reference proteome</keyword>
<feature type="region of interest" description="Disordered" evidence="1">
    <location>
        <begin position="40"/>
        <end position="85"/>
    </location>
</feature>
<dbReference type="InterPro" id="IPR047738">
    <property type="entry name" value="SAV_2336-like_N"/>
</dbReference>
<evidence type="ECO:0008006" key="4">
    <source>
        <dbReference type="Google" id="ProtNLM"/>
    </source>
</evidence>
<dbReference type="NCBIfam" id="NF041121">
    <property type="entry name" value="SAV_2336_NTERM"/>
    <property type="match status" value="1"/>
</dbReference>
<proteinExistence type="predicted"/>
<organism evidence="2 3">
    <name type="scientific">Nocardia bovistercoris</name>
    <dbReference type="NCBI Taxonomy" id="2785916"/>
    <lineage>
        <taxon>Bacteria</taxon>
        <taxon>Bacillati</taxon>
        <taxon>Actinomycetota</taxon>
        <taxon>Actinomycetes</taxon>
        <taxon>Mycobacteriales</taxon>
        <taxon>Nocardiaceae</taxon>
        <taxon>Nocardia</taxon>
    </lineage>
</organism>
<accession>A0A931I846</accession>
<feature type="compositionally biased region" description="Low complexity" evidence="1">
    <location>
        <begin position="68"/>
        <end position="80"/>
    </location>
</feature>
<dbReference type="InterPro" id="IPR011006">
    <property type="entry name" value="CheY-like_superfamily"/>
</dbReference>
<name>A0A931I846_9NOCA</name>
<dbReference type="Gene3D" id="1.25.40.10">
    <property type="entry name" value="Tetratricopeptide repeat domain"/>
    <property type="match status" value="2"/>
</dbReference>
<dbReference type="Gene3D" id="3.40.50.2300">
    <property type="match status" value="1"/>
</dbReference>
<dbReference type="EMBL" id="JADMLG010000002">
    <property type="protein sequence ID" value="MBH0775502.1"/>
    <property type="molecule type" value="Genomic_DNA"/>
</dbReference>
<gene>
    <name evidence="2" type="ORF">IT779_04260</name>
</gene>
<dbReference type="InterPro" id="IPR019734">
    <property type="entry name" value="TPR_rpt"/>
</dbReference>
<comment type="caution">
    <text evidence="2">The sequence shown here is derived from an EMBL/GenBank/DDBJ whole genome shotgun (WGS) entry which is preliminary data.</text>
</comment>
<dbReference type="SUPFAM" id="SSF48452">
    <property type="entry name" value="TPR-like"/>
    <property type="match status" value="2"/>
</dbReference>
<dbReference type="InterPro" id="IPR011990">
    <property type="entry name" value="TPR-like_helical_dom_sf"/>
</dbReference>
<dbReference type="SMART" id="SM00028">
    <property type="entry name" value="TPR"/>
    <property type="match status" value="6"/>
</dbReference>
<evidence type="ECO:0000313" key="3">
    <source>
        <dbReference type="Proteomes" id="UP000655751"/>
    </source>
</evidence>
<dbReference type="SUPFAM" id="SSF52172">
    <property type="entry name" value="CheY-like"/>
    <property type="match status" value="1"/>
</dbReference>
<dbReference type="PANTHER" id="PTHR19959">
    <property type="entry name" value="KINESIN LIGHT CHAIN"/>
    <property type="match status" value="1"/>
</dbReference>
<sequence>MSESITEFVEQLVAAGLVIGASDLRDAFWLAEHIRAPEADRTAAGATEARAADGSAEQAADLSERSVAEPAEAESAAVDPPSLPIYAEGTEESTARHRGIGFRSPAVPALRDQLAFTRALRAFGRRVPSRTATLIDEVATVTRIAEEKLWEPAVRPAPERWLNLTLLLDTSASMTVWQQTFAQFRSLTEWLGVFGDVRVREFDATKPIDSASVLRDIGIGRRVVLVVSDLLGGVWQDGTMDAVLREIGRSVPVAVLTLLPQRMWEGTGVEVSAGEVSAVWPGDCNAEWRCDSEPVPIPLLECAPAWVARWTDIVTAAPGYHRIALLDTPPAPPRLTVATAPAPPPACDAAELVDRFRISASTAGFRLGCYLSASVLSLPVMRLVQRVMMPDSDVTHLAEVFLSGLLLRWEGQSTPELVEYDFLPGVREELNGYLLREDALTILRATSEFVTERLGQQPFDFGALLEDPEGAELPVHGGEFGSPPPLAVIAASILARMGGRYAVLADRISAPGPIRPVGQELAANAGTGAGGVGGQPKEPPVETSSLRIGLVDDNLDLVSAFLAGLFEGSQGLQLTARAPTTEALLAMTHDLDLVIMDLFGSRVPPGQRVARIRGAGIENVLIYSGRPTPTSVRVTIDSGAKGVLAKDRPAEKVLEAVRVCASGRHYPSAEWARALVSLTTSDLLTANEQTVLLGFRDDPDPAEFASRLGMSVDDLFDIVGAINDKCARMYRGRGAESWFVAAMGLAAEQPRRFANLLNSLLNEGDDSRIRAELRPQDEDFLRLRLGLCDTPPADLVRELTMFFGELSSAFSEVDFAAVDSEGNSLAVDELLRFELIDLSVADDALRMLRGRAESEAEPFYQLELVRALSGFADRWWAVGDRLRSVDATEEAVDLLRRLERTSLVEFAHALIDLGVRKTLVGDATGGMAAIDEVVSACRRLSITEPEARHFALVRALHDFGRQLVRLGRRTLGLDITLAALALIRQLVRVAPADGVEVDLPLILEDLGAQLAELGRHPEAVEVTREAVFLTQQLADTDPDTYLPLLGSMLQNLGNQLETSGHIREAVQVTQQAVDVVRGIAAESPNEYLPELNDAMMNSAMRFSRAGLFTEAVEAAREAVMVARRLASAEPEVYLPGLIDALQNLAVQYSRAGYLAEAIVATREAESIARRLRVTHPTLRVADPTQAFDYLRMRMEESGHRAETVDVTRQAVLILKRLAATDPDPYLPALAHELNTLGVQLNRTGRRSEAVEVTREALAITRRLTAIDSATDILDIARVLYRLAGLCDRENLHEEALDYAEEAVDLFRRLSAAEPATYERDLVLALDIMALQLSALHRYDRALDTAEEARAICDRVDDVDLLIRVRTTLADILDALGRTEAAAAMRPKGLP</sequence>
<protein>
    <recommendedName>
        <fullName evidence="4">Tetratricopeptide repeat protein</fullName>
    </recommendedName>
</protein>
<dbReference type="PANTHER" id="PTHR19959:SF119">
    <property type="entry name" value="FUNGAL LIPASE-LIKE DOMAIN-CONTAINING PROTEIN"/>
    <property type="match status" value="1"/>
</dbReference>
<dbReference type="RefSeq" id="WP_196147869.1">
    <property type="nucleotide sequence ID" value="NZ_JADMLG010000002.1"/>
</dbReference>